<gene>
    <name evidence="1" type="ORF">AFERRID_21110</name>
</gene>
<dbReference type="Pfam" id="PF07978">
    <property type="entry name" value="NIPSNAP"/>
    <property type="match status" value="1"/>
</dbReference>
<organism evidence="1 2">
    <name type="scientific">Acidithiobacillus ferridurans</name>
    <dbReference type="NCBI Taxonomy" id="1232575"/>
    <lineage>
        <taxon>Bacteria</taxon>
        <taxon>Pseudomonadati</taxon>
        <taxon>Pseudomonadota</taxon>
        <taxon>Acidithiobacillia</taxon>
        <taxon>Acidithiobacillales</taxon>
        <taxon>Acidithiobacillaceae</taxon>
        <taxon>Acidithiobacillus</taxon>
    </lineage>
</organism>
<evidence type="ECO:0000313" key="2">
    <source>
        <dbReference type="Proteomes" id="UP000280188"/>
    </source>
</evidence>
<proteinExistence type="predicted"/>
<dbReference type="Proteomes" id="UP000280188">
    <property type="component" value="Chromosome"/>
</dbReference>
<dbReference type="AlphaFoldDB" id="A0A2Z6INK1"/>
<dbReference type="SUPFAM" id="SSF54909">
    <property type="entry name" value="Dimeric alpha+beta barrel"/>
    <property type="match status" value="1"/>
</dbReference>
<dbReference type="InterPro" id="IPR011008">
    <property type="entry name" value="Dimeric_a/b-barrel"/>
</dbReference>
<dbReference type="KEGG" id="afj:AFERRID_21110"/>
<sequence length="101" mass="11886">MITCYLRYTVDPFKLKEFEVYGKMWILLVEKFGGKHHGYFMPHEGTNNVAIALFSFPSLAAYEIYRTKAASDPECQAAMGYYEETKCFFSYERSFMRPVFE</sequence>
<dbReference type="InterPro" id="IPR012577">
    <property type="entry name" value="NIPSNAP"/>
</dbReference>
<dbReference type="RefSeq" id="WP_113526751.1">
    <property type="nucleotide sequence ID" value="NZ_AP018795.1"/>
</dbReference>
<keyword evidence="2" id="KW-1185">Reference proteome</keyword>
<name>A0A2Z6INK1_ACIFI</name>
<dbReference type="Gene3D" id="3.30.70.100">
    <property type="match status" value="1"/>
</dbReference>
<dbReference type="EMBL" id="AP018795">
    <property type="protein sequence ID" value="BBF65893.1"/>
    <property type="molecule type" value="Genomic_DNA"/>
</dbReference>
<accession>A0A2Z6INK1</accession>
<evidence type="ECO:0000313" key="1">
    <source>
        <dbReference type="EMBL" id="BBF65893.1"/>
    </source>
</evidence>
<protein>
    <submittedName>
        <fullName evidence="1">Uncharacterized protein</fullName>
    </submittedName>
</protein>
<reference evidence="1 2" key="1">
    <citation type="journal article" date="2018" name="Microbiol. Resour. Announc.">
        <title>Complete Genome Sequence of Acidithiobacillus ferridurans JCM 18981.</title>
        <authorList>
            <person name="Miyauchi T."/>
            <person name="Kouzuma A."/>
            <person name="Abe T."/>
            <person name="Watanabe K."/>
        </authorList>
    </citation>
    <scope>NUCLEOTIDE SEQUENCE [LARGE SCALE GENOMIC DNA]</scope>
    <source>
        <strain evidence="2">ATCC 33020 / DSM 29468 / JCM 18981 / 11Fe</strain>
    </source>
</reference>